<organism evidence="1 2">
    <name type="scientific">Pendulispora rubella</name>
    <dbReference type="NCBI Taxonomy" id="2741070"/>
    <lineage>
        <taxon>Bacteria</taxon>
        <taxon>Pseudomonadati</taxon>
        <taxon>Myxococcota</taxon>
        <taxon>Myxococcia</taxon>
        <taxon>Myxococcales</taxon>
        <taxon>Sorangiineae</taxon>
        <taxon>Pendulisporaceae</taxon>
        <taxon>Pendulispora</taxon>
    </lineage>
</organism>
<dbReference type="EMBL" id="CP089983">
    <property type="protein sequence ID" value="WXB04798.1"/>
    <property type="molecule type" value="Genomic_DNA"/>
</dbReference>
<accession>A0ABZ2L4A4</accession>
<keyword evidence="2" id="KW-1185">Reference proteome</keyword>
<proteinExistence type="predicted"/>
<evidence type="ECO:0008006" key="3">
    <source>
        <dbReference type="Google" id="ProtNLM"/>
    </source>
</evidence>
<dbReference type="Proteomes" id="UP001374803">
    <property type="component" value="Chromosome"/>
</dbReference>
<gene>
    <name evidence="1" type="ORF">LVJ94_48885</name>
</gene>
<dbReference type="RefSeq" id="WP_394834442.1">
    <property type="nucleotide sequence ID" value="NZ_CP089929.1"/>
</dbReference>
<reference evidence="1" key="1">
    <citation type="submission" date="2021-12" db="EMBL/GenBank/DDBJ databases">
        <title>Discovery of the Pendulisporaceae a myxobacterial family with distinct sporulation behavior and unique specialized metabolism.</title>
        <authorList>
            <person name="Garcia R."/>
            <person name="Popoff A."/>
            <person name="Bader C.D."/>
            <person name="Loehr J."/>
            <person name="Walesch S."/>
            <person name="Walt C."/>
            <person name="Boldt J."/>
            <person name="Bunk B."/>
            <person name="Haeckl F.J.F.P.J."/>
            <person name="Gunesch A.P."/>
            <person name="Birkelbach J."/>
            <person name="Nuebel U."/>
            <person name="Pietschmann T."/>
            <person name="Bach T."/>
            <person name="Mueller R."/>
        </authorList>
    </citation>
    <scope>NUCLEOTIDE SEQUENCE</scope>
    <source>
        <strain evidence="1">MSr11367</strain>
    </source>
</reference>
<protein>
    <recommendedName>
        <fullName evidence="3">Transposase</fullName>
    </recommendedName>
</protein>
<sequence>MNGTSNDGTRIDRAALEFYRLQWRLSDVCAFAATFRAPHLDDENTRVAWSSLEGYLHSL</sequence>
<evidence type="ECO:0000313" key="2">
    <source>
        <dbReference type="Proteomes" id="UP001374803"/>
    </source>
</evidence>
<name>A0ABZ2L4A4_9BACT</name>
<evidence type="ECO:0000313" key="1">
    <source>
        <dbReference type="EMBL" id="WXB04798.1"/>
    </source>
</evidence>